<feature type="transmembrane region" description="Helical" evidence="7">
    <location>
        <begin position="63"/>
        <end position="81"/>
    </location>
</feature>
<accession>A0A561VBD0</accession>
<reference evidence="8 9" key="1">
    <citation type="submission" date="2019-06" db="EMBL/GenBank/DDBJ databases">
        <title>Sequencing the genomes of 1000 actinobacteria strains.</title>
        <authorList>
            <person name="Klenk H.-P."/>
        </authorList>
    </citation>
    <scope>NUCLEOTIDE SEQUENCE [LARGE SCALE GENOMIC DNA]</scope>
    <source>
        <strain evidence="8 9">DSM 46699</strain>
    </source>
</reference>
<gene>
    <name evidence="8" type="ORF">FHU35_111547</name>
</gene>
<feature type="transmembrane region" description="Helical" evidence="7">
    <location>
        <begin position="28"/>
        <end position="51"/>
    </location>
</feature>
<dbReference type="OrthoDB" id="9811343at2"/>
<comment type="similarity">
    <text evidence="2">Belongs to the UPF0410 family.</text>
</comment>
<dbReference type="RefSeq" id="WP_145737621.1">
    <property type="nucleotide sequence ID" value="NZ_VIWX01000001.1"/>
</dbReference>
<dbReference type="PANTHER" id="PTHR33884:SF3">
    <property type="entry name" value="UPF0410 PROTEIN YMGE"/>
    <property type="match status" value="1"/>
</dbReference>
<protein>
    <submittedName>
        <fullName evidence="8">Putative membrane protein YeaQ/YmgE (Transglycosylase-associated protein family)</fullName>
    </submittedName>
</protein>
<feature type="transmembrane region" description="Helical" evidence="7">
    <location>
        <begin position="6"/>
        <end position="21"/>
    </location>
</feature>
<dbReference type="Proteomes" id="UP000316184">
    <property type="component" value="Unassembled WGS sequence"/>
</dbReference>
<proteinExistence type="inferred from homology"/>
<dbReference type="Pfam" id="PF04226">
    <property type="entry name" value="Transgly_assoc"/>
    <property type="match status" value="1"/>
</dbReference>
<evidence type="ECO:0000256" key="1">
    <source>
        <dbReference type="ARBA" id="ARBA00004651"/>
    </source>
</evidence>
<dbReference type="InterPro" id="IPR007341">
    <property type="entry name" value="Transgly_assoc"/>
</dbReference>
<evidence type="ECO:0000256" key="5">
    <source>
        <dbReference type="ARBA" id="ARBA00022989"/>
    </source>
</evidence>
<dbReference type="EMBL" id="VIWX01000001">
    <property type="protein sequence ID" value="TWG08918.1"/>
    <property type="molecule type" value="Genomic_DNA"/>
</dbReference>
<keyword evidence="6 7" id="KW-0472">Membrane</keyword>
<evidence type="ECO:0000256" key="6">
    <source>
        <dbReference type="ARBA" id="ARBA00023136"/>
    </source>
</evidence>
<evidence type="ECO:0000256" key="4">
    <source>
        <dbReference type="ARBA" id="ARBA00022692"/>
    </source>
</evidence>
<dbReference type="PANTHER" id="PTHR33884">
    <property type="entry name" value="UPF0410 PROTEIN YMGE"/>
    <property type="match status" value="1"/>
</dbReference>
<keyword evidence="4 7" id="KW-0812">Transmembrane</keyword>
<name>A0A561VBD0_9PSEU</name>
<evidence type="ECO:0000313" key="8">
    <source>
        <dbReference type="EMBL" id="TWG08918.1"/>
    </source>
</evidence>
<sequence length="93" mass="9781">MGIIGWIVLGLIVGAIAKLIMPGKDPGGIIITMLLGVVGAFLGGYIGKWIFGTGLNEFWSIRTWLLAIVGSLIVLGIYRVIVGRKAKGGTKEA</sequence>
<evidence type="ECO:0000256" key="7">
    <source>
        <dbReference type="SAM" id="Phobius"/>
    </source>
</evidence>
<evidence type="ECO:0000256" key="3">
    <source>
        <dbReference type="ARBA" id="ARBA00022475"/>
    </source>
</evidence>
<keyword evidence="5 7" id="KW-1133">Transmembrane helix</keyword>
<dbReference type="AlphaFoldDB" id="A0A561VBD0"/>
<comment type="subcellular location">
    <subcellularLocation>
        <location evidence="1">Cell membrane</location>
        <topology evidence="1">Multi-pass membrane protein</topology>
    </subcellularLocation>
</comment>
<evidence type="ECO:0000256" key="2">
    <source>
        <dbReference type="ARBA" id="ARBA00011006"/>
    </source>
</evidence>
<keyword evidence="3" id="KW-1003">Cell membrane</keyword>
<organism evidence="8 9">
    <name type="scientific">Saccharopolyspora dendranthemae</name>
    <dbReference type="NCBI Taxonomy" id="1181886"/>
    <lineage>
        <taxon>Bacteria</taxon>
        <taxon>Bacillati</taxon>
        <taxon>Actinomycetota</taxon>
        <taxon>Actinomycetes</taxon>
        <taxon>Pseudonocardiales</taxon>
        <taxon>Pseudonocardiaceae</taxon>
        <taxon>Saccharopolyspora</taxon>
    </lineage>
</organism>
<keyword evidence="9" id="KW-1185">Reference proteome</keyword>
<dbReference type="GO" id="GO:0005886">
    <property type="term" value="C:plasma membrane"/>
    <property type="evidence" value="ECO:0007669"/>
    <property type="project" value="UniProtKB-SubCell"/>
</dbReference>
<evidence type="ECO:0000313" key="9">
    <source>
        <dbReference type="Proteomes" id="UP000316184"/>
    </source>
</evidence>
<comment type="caution">
    <text evidence="8">The sequence shown here is derived from an EMBL/GenBank/DDBJ whole genome shotgun (WGS) entry which is preliminary data.</text>
</comment>